<reference evidence="1" key="2">
    <citation type="journal article" date="2015" name="Data Brief">
        <title>Shoot transcriptome of the giant reed, Arundo donax.</title>
        <authorList>
            <person name="Barrero R.A."/>
            <person name="Guerrero F.D."/>
            <person name="Moolhuijzen P."/>
            <person name="Goolsby J.A."/>
            <person name="Tidwell J."/>
            <person name="Bellgard S.E."/>
            <person name="Bellgard M.I."/>
        </authorList>
    </citation>
    <scope>NUCLEOTIDE SEQUENCE</scope>
    <source>
        <tissue evidence="1">Shoot tissue taken approximately 20 cm above the soil surface</tissue>
    </source>
</reference>
<proteinExistence type="predicted"/>
<accession>A0A0A9AD29</accession>
<organism evidence="1">
    <name type="scientific">Arundo donax</name>
    <name type="common">Giant reed</name>
    <name type="synonym">Donax arundinaceus</name>
    <dbReference type="NCBI Taxonomy" id="35708"/>
    <lineage>
        <taxon>Eukaryota</taxon>
        <taxon>Viridiplantae</taxon>
        <taxon>Streptophyta</taxon>
        <taxon>Embryophyta</taxon>
        <taxon>Tracheophyta</taxon>
        <taxon>Spermatophyta</taxon>
        <taxon>Magnoliopsida</taxon>
        <taxon>Liliopsida</taxon>
        <taxon>Poales</taxon>
        <taxon>Poaceae</taxon>
        <taxon>PACMAD clade</taxon>
        <taxon>Arundinoideae</taxon>
        <taxon>Arundineae</taxon>
        <taxon>Arundo</taxon>
    </lineage>
</organism>
<evidence type="ECO:0000313" key="1">
    <source>
        <dbReference type="EMBL" id="JAD49544.1"/>
    </source>
</evidence>
<reference evidence="1" key="1">
    <citation type="submission" date="2014-09" db="EMBL/GenBank/DDBJ databases">
        <authorList>
            <person name="Magalhaes I.L.F."/>
            <person name="Oliveira U."/>
            <person name="Santos F.R."/>
            <person name="Vidigal T.H.D.A."/>
            <person name="Brescovit A.D."/>
            <person name="Santos A.J."/>
        </authorList>
    </citation>
    <scope>NUCLEOTIDE SEQUENCE</scope>
    <source>
        <tissue evidence="1">Shoot tissue taken approximately 20 cm above the soil surface</tissue>
    </source>
</reference>
<dbReference type="AlphaFoldDB" id="A0A0A9AD29"/>
<sequence length="35" mass="4145">MHVLFPETFHVSNTTICIFWSIRYIIIIKSHNSVP</sequence>
<dbReference type="EMBL" id="GBRH01248351">
    <property type="protein sequence ID" value="JAD49544.1"/>
    <property type="molecule type" value="Transcribed_RNA"/>
</dbReference>
<protein>
    <submittedName>
        <fullName evidence="1">Uncharacterized protein</fullName>
    </submittedName>
</protein>
<name>A0A0A9AD29_ARUDO</name>